<protein>
    <submittedName>
        <fullName evidence="3">Uncharacterized protein</fullName>
    </submittedName>
</protein>
<evidence type="ECO:0000256" key="1">
    <source>
        <dbReference type="SAM" id="MobiDB-lite"/>
    </source>
</evidence>
<name>A0A1D1USP7_RAMVA</name>
<proteinExistence type="predicted"/>
<keyword evidence="2" id="KW-0732">Signal</keyword>
<accession>A0A1D1USP7</accession>
<comment type="caution">
    <text evidence="3">The sequence shown here is derived from an EMBL/GenBank/DDBJ whole genome shotgun (WGS) entry which is preliminary data.</text>
</comment>
<feature type="compositionally biased region" description="Low complexity" evidence="1">
    <location>
        <begin position="92"/>
        <end position="117"/>
    </location>
</feature>
<dbReference type="Proteomes" id="UP000186922">
    <property type="component" value="Unassembled WGS sequence"/>
</dbReference>
<gene>
    <name evidence="3" type="primary">RvY_04747-1</name>
    <name evidence="3" type="synonym">RvY_04747.1</name>
    <name evidence="3" type="ORF">RvY_04747</name>
</gene>
<feature type="region of interest" description="Disordered" evidence="1">
    <location>
        <begin position="92"/>
        <end position="122"/>
    </location>
</feature>
<evidence type="ECO:0000256" key="2">
    <source>
        <dbReference type="SAM" id="SignalP"/>
    </source>
</evidence>
<evidence type="ECO:0000313" key="4">
    <source>
        <dbReference type="Proteomes" id="UP000186922"/>
    </source>
</evidence>
<feature type="chain" id="PRO_5008897561" evidence="2">
    <location>
        <begin position="20"/>
        <end position="155"/>
    </location>
</feature>
<dbReference type="AlphaFoldDB" id="A0A1D1USP7"/>
<keyword evidence="4" id="KW-1185">Reference proteome</keyword>
<dbReference type="EMBL" id="BDGG01000002">
    <property type="protein sequence ID" value="GAU92699.1"/>
    <property type="molecule type" value="Genomic_DNA"/>
</dbReference>
<reference evidence="3 4" key="1">
    <citation type="journal article" date="2016" name="Nat. Commun.">
        <title>Extremotolerant tardigrade genome and improved radiotolerance of human cultured cells by tardigrade-unique protein.</title>
        <authorList>
            <person name="Hashimoto T."/>
            <person name="Horikawa D.D."/>
            <person name="Saito Y."/>
            <person name="Kuwahara H."/>
            <person name="Kozuka-Hata H."/>
            <person name="Shin-I T."/>
            <person name="Minakuchi Y."/>
            <person name="Ohishi K."/>
            <person name="Motoyama A."/>
            <person name="Aizu T."/>
            <person name="Enomoto A."/>
            <person name="Kondo K."/>
            <person name="Tanaka S."/>
            <person name="Hara Y."/>
            <person name="Koshikawa S."/>
            <person name="Sagara H."/>
            <person name="Miura T."/>
            <person name="Yokobori S."/>
            <person name="Miyagawa K."/>
            <person name="Suzuki Y."/>
            <person name="Kubo T."/>
            <person name="Oyama M."/>
            <person name="Kohara Y."/>
            <person name="Fujiyama A."/>
            <person name="Arakawa K."/>
            <person name="Katayama T."/>
            <person name="Toyoda A."/>
            <person name="Kunieda T."/>
        </authorList>
    </citation>
    <scope>NUCLEOTIDE SEQUENCE [LARGE SCALE GENOMIC DNA]</scope>
    <source>
        <strain evidence="3 4">YOKOZUNA-1</strain>
    </source>
</reference>
<evidence type="ECO:0000313" key="3">
    <source>
        <dbReference type="EMBL" id="GAU92699.1"/>
    </source>
</evidence>
<organism evidence="3 4">
    <name type="scientific">Ramazzottius varieornatus</name>
    <name type="common">Water bear</name>
    <name type="synonym">Tardigrade</name>
    <dbReference type="NCBI Taxonomy" id="947166"/>
    <lineage>
        <taxon>Eukaryota</taxon>
        <taxon>Metazoa</taxon>
        <taxon>Ecdysozoa</taxon>
        <taxon>Tardigrada</taxon>
        <taxon>Eutardigrada</taxon>
        <taxon>Parachela</taxon>
        <taxon>Hypsibioidea</taxon>
        <taxon>Ramazzottiidae</taxon>
        <taxon>Ramazzottius</taxon>
    </lineage>
</organism>
<feature type="signal peptide" evidence="2">
    <location>
        <begin position="1"/>
        <end position="19"/>
    </location>
</feature>
<sequence>MASFRCIGIVLLMVLGGQSAPLVRKTRQLPGFPLGSQQILLPLALGTFNFTQPDYLVSGQFTVEDQSNNDILVGESYGVITRMMALSSTASTASGRSETASSTSSSAPVTAATCSPAPKCPDSEGCTRRVVVMQLDSSGCPLYGCAVDECPMLPP</sequence>